<dbReference type="InterPro" id="IPR036908">
    <property type="entry name" value="RlpA-like_sf"/>
</dbReference>
<evidence type="ECO:0000259" key="4">
    <source>
        <dbReference type="Pfam" id="PF01357"/>
    </source>
</evidence>
<dbReference type="InterPro" id="IPR049818">
    <property type="entry name" value="Expansin_EXLX1-like"/>
</dbReference>
<dbReference type="Proteomes" id="UP000669179">
    <property type="component" value="Unassembled WGS sequence"/>
</dbReference>
<dbReference type="PANTHER" id="PTHR31836:SF21">
    <property type="entry name" value="EXPANSIN-LIKE PROTEIN 7"/>
    <property type="match status" value="1"/>
</dbReference>
<dbReference type="SUPFAM" id="SSF50685">
    <property type="entry name" value="Barwin-like endoglucanases"/>
    <property type="match status" value="1"/>
</dbReference>
<gene>
    <name evidence="5" type="ORF">J4573_42050</name>
</gene>
<evidence type="ECO:0000313" key="5">
    <source>
        <dbReference type="EMBL" id="MBO2453732.1"/>
    </source>
</evidence>
<accession>A0A939PIW1</accession>
<feature type="region of interest" description="Disordered" evidence="2">
    <location>
        <begin position="219"/>
        <end position="278"/>
    </location>
</feature>
<dbReference type="AlphaFoldDB" id="A0A939PIW1"/>
<dbReference type="Gene3D" id="2.60.40.760">
    <property type="entry name" value="Expansin, cellulose-binding-like domain"/>
    <property type="match status" value="1"/>
</dbReference>
<organism evidence="5 6">
    <name type="scientific">Actinomadura barringtoniae</name>
    <dbReference type="NCBI Taxonomy" id="1427535"/>
    <lineage>
        <taxon>Bacteria</taxon>
        <taxon>Bacillati</taxon>
        <taxon>Actinomycetota</taxon>
        <taxon>Actinomycetes</taxon>
        <taxon>Streptosporangiales</taxon>
        <taxon>Thermomonosporaceae</taxon>
        <taxon>Actinomadura</taxon>
    </lineage>
</organism>
<keyword evidence="6" id="KW-1185">Reference proteome</keyword>
<dbReference type="InterPro" id="IPR036749">
    <property type="entry name" value="Expansin_CBD_sf"/>
</dbReference>
<dbReference type="NCBIfam" id="NF041144">
    <property type="entry name" value="expansin_EXLX1"/>
    <property type="match status" value="1"/>
</dbReference>
<evidence type="ECO:0000256" key="2">
    <source>
        <dbReference type="SAM" id="MobiDB-lite"/>
    </source>
</evidence>
<feature type="compositionally biased region" description="Polar residues" evidence="2">
    <location>
        <begin position="266"/>
        <end position="278"/>
    </location>
</feature>
<dbReference type="InterPro" id="IPR051477">
    <property type="entry name" value="Expansin_CellWall"/>
</dbReference>
<feature type="compositionally biased region" description="Polar residues" evidence="2">
    <location>
        <begin position="245"/>
        <end position="258"/>
    </location>
</feature>
<dbReference type="EMBL" id="JAGEOJ010000022">
    <property type="protein sequence ID" value="MBO2453732.1"/>
    <property type="molecule type" value="Genomic_DNA"/>
</dbReference>
<keyword evidence="3" id="KW-0472">Membrane</keyword>
<proteinExistence type="predicted"/>
<name>A0A939PIW1_9ACTN</name>
<dbReference type="InterPro" id="IPR007117">
    <property type="entry name" value="Expansin_CBD"/>
</dbReference>
<dbReference type="PANTHER" id="PTHR31836">
    <property type="match status" value="1"/>
</dbReference>
<keyword evidence="1" id="KW-0732">Signal</keyword>
<evidence type="ECO:0000256" key="3">
    <source>
        <dbReference type="SAM" id="Phobius"/>
    </source>
</evidence>
<dbReference type="Pfam" id="PF01357">
    <property type="entry name" value="Expansin_C"/>
    <property type="match status" value="1"/>
</dbReference>
<dbReference type="Gene3D" id="2.40.40.10">
    <property type="entry name" value="RlpA-like domain"/>
    <property type="match status" value="1"/>
</dbReference>
<dbReference type="CDD" id="cd22272">
    <property type="entry name" value="DPBB_EXLX1-like"/>
    <property type="match status" value="1"/>
</dbReference>
<evidence type="ECO:0000256" key="1">
    <source>
        <dbReference type="ARBA" id="ARBA00022729"/>
    </source>
</evidence>
<evidence type="ECO:0000313" key="6">
    <source>
        <dbReference type="Proteomes" id="UP000669179"/>
    </source>
</evidence>
<feature type="transmembrane region" description="Helical" evidence="3">
    <location>
        <begin position="12"/>
        <end position="31"/>
    </location>
</feature>
<keyword evidence="3" id="KW-0812">Transmembrane</keyword>
<feature type="domain" description="Expansin-like CBD" evidence="4">
    <location>
        <begin position="149"/>
        <end position="223"/>
    </location>
</feature>
<keyword evidence="3" id="KW-1133">Transmembrane helix</keyword>
<dbReference type="RefSeq" id="WP_208261753.1">
    <property type="nucleotide sequence ID" value="NZ_JAGEOJ010000022.1"/>
</dbReference>
<dbReference type="SUPFAM" id="SSF49590">
    <property type="entry name" value="PHL pollen allergen"/>
    <property type="match status" value="1"/>
</dbReference>
<protein>
    <recommendedName>
        <fullName evidence="4">Expansin-like CBD domain-containing protein</fullName>
    </recommendedName>
</protein>
<sequence length="278" mass="29589">MHATPPRRPRPRWIWATLAVVAVAALTVGMIRLQETACAGTDPGTRGTAVYHNDWSVVLCSMGPLPDNGLYASVSAGEYDGASLCGSYLEATGPRGTVRAQVVDRCRGCGYGRVDLSERAFARIGDVGKGVIPISYRLVRDPEPAARLAVRVKPGSTPEWLALLVLGHGNPLARVQLRRTGEQGWRSMSRGVDNYWSVSGPGAGPFLVRVTDRFGNRATLTDVDPRTTGTQSGSARLYGPLAKPNTASQSPVPSTPKQAPSAPTIVPQSSPRSAHQCH</sequence>
<reference evidence="5" key="1">
    <citation type="submission" date="2021-03" db="EMBL/GenBank/DDBJ databases">
        <authorList>
            <person name="Kanchanasin P."/>
            <person name="Saeng-In P."/>
            <person name="Phongsopitanun W."/>
            <person name="Yuki M."/>
            <person name="Kudo T."/>
            <person name="Ohkuma M."/>
            <person name="Tanasupawat S."/>
        </authorList>
    </citation>
    <scope>NUCLEOTIDE SEQUENCE</scope>
    <source>
        <strain evidence="5">GKU 128</strain>
    </source>
</reference>
<comment type="caution">
    <text evidence="5">The sequence shown here is derived from an EMBL/GenBank/DDBJ whole genome shotgun (WGS) entry which is preliminary data.</text>
</comment>